<dbReference type="InterPro" id="IPR052587">
    <property type="entry name" value="TELO2-interacting_protein_1"/>
</dbReference>
<keyword evidence="5" id="KW-1185">Reference proteome</keyword>
<dbReference type="InterPro" id="IPR057566">
    <property type="entry name" value="TPR_TTI1_N"/>
</dbReference>
<dbReference type="EMBL" id="CP064815">
    <property type="protein sequence ID" value="QPG76432.1"/>
    <property type="molecule type" value="Genomic_DNA"/>
</dbReference>
<dbReference type="Pfam" id="PF24181">
    <property type="entry name" value="TPR_TTI1_C"/>
    <property type="match status" value="1"/>
</dbReference>
<name>A0A875S9B6_EENNA</name>
<dbReference type="Pfam" id="PF21547">
    <property type="entry name" value="TTI1"/>
    <property type="match status" value="1"/>
</dbReference>
<evidence type="ECO:0000313" key="5">
    <source>
        <dbReference type="Proteomes" id="UP000662931"/>
    </source>
</evidence>
<dbReference type="Pfam" id="PF24173">
    <property type="entry name" value="TPR_TTI1_N"/>
    <property type="match status" value="1"/>
</dbReference>
<dbReference type="SUPFAM" id="SSF48371">
    <property type="entry name" value="ARM repeat"/>
    <property type="match status" value="2"/>
</dbReference>
<dbReference type="InterPro" id="IPR059075">
    <property type="entry name" value="TPR_TTI1_2nd_yeast"/>
</dbReference>
<accession>A0A875S9B6</accession>
<dbReference type="AlphaFoldDB" id="A0A875S9B6"/>
<dbReference type="KEGG" id="bnn:FOA43_003821"/>
<dbReference type="Proteomes" id="UP000662931">
    <property type="component" value="Chromosome 4"/>
</dbReference>
<dbReference type="RefSeq" id="XP_038779997.1">
    <property type="nucleotide sequence ID" value="XM_038924069.1"/>
</dbReference>
<dbReference type="PANTHER" id="PTHR18460">
    <property type="entry name" value="TEL2 INTERACTING PROTEIN 1 TTI1 FAMILY MEMBER"/>
    <property type="match status" value="1"/>
</dbReference>
<gene>
    <name evidence="4" type="ORF">FOA43_003821</name>
</gene>
<reference evidence="4" key="1">
    <citation type="submission" date="2020-10" db="EMBL/GenBank/DDBJ databases">
        <authorList>
            <person name="Roach M.J.R."/>
        </authorList>
    </citation>
    <scope>NUCLEOTIDE SEQUENCE</scope>
    <source>
        <strain evidence="4">CBS 1945</strain>
    </source>
</reference>
<dbReference type="PANTHER" id="PTHR18460:SF3">
    <property type="entry name" value="TELO2-INTERACTING PROTEIN 1 HOMOLOG"/>
    <property type="match status" value="1"/>
</dbReference>
<dbReference type="Pfam" id="PF26245">
    <property type="entry name" value="TPR_TTI1_2nd_yeast"/>
    <property type="match status" value="1"/>
</dbReference>
<proteinExistence type="predicted"/>
<feature type="domain" description="TTI1 N-terminal TPR" evidence="1">
    <location>
        <begin position="39"/>
        <end position="342"/>
    </location>
</feature>
<feature type="domain" description="TEL2-interacting protein 1 second TPR" evidence="3">
    <location>
        <begin position="394"/>
        <end position="636"/>
    </location>
</feature>
<dbReference type="GO" id="GO:0005737">
    <property type="term" value="C:cytoplasm"/>
    <property type="evidence" value="ECO:0007669"/>
    <property type="project" value="TreeGrafter"/>
</dbReference>
<evidence type="ECO:0000259" key="1">
    <source>
        <dbReference type="Pfam" id="PF24173"/>
    </source>
</evidence>
<dbReference type="InterPro" id="IPR016024">
    <property type="entry name" value="ARM-type_fold"/>
</dbReference>
<evidence type="ECO:0000259" key="2">
    <source>
        <dbReference type="Pfam" id="PF24181"/>
    </source>
</evidence>
<sequence>MSPTKNSGSLDLLDALKTLDNDLSKAIDICNDPLSLPLNLADYVFVPIAELLKKSSIADSELEHTLSIINMLIVYCWSQPGRLSHDLFTQLFPLITFLIGGPPDKLEVAKHSDETLENGALCLRNLLSGAQRQQNGVFESLFKDVKIVPILGYFVTIMLDSSLHSSKLEARLACLQALDLLFQGIQDGEVLSLMFPGVVSSFVKLMKSKPHYKVAIGIYDVLAILTSYIFDDFELDPQVESLKELSDLKNENLSPMIDKGPTHFKVTLPQNAEGGTHRTTKWLDVTLSQFKKALGIILHPQSNWLEHSEYRDALFHIDVTILRNCLVSCNMIIPTILKSLAAIYSYDSSIEELMVESILLSKNLSVLVADLRSMLSLEAELIGSTLNSPDSVKAQTLLANLGFFIKCLVSLNAMDQYLCYDILEKLHSELTLIVQKQNSSDSRKKCLITSSKPYGTEIALITGDYVYGGDDDNIINLNAKLDLSNIFDGILDQNVEEALSDVMRSLAYVPNIQLIISEYLSTNEEMSNVNSVIDRSITLWMMYSFIVFGKQYDRDYTFHADEYFDLAENESNPPDTSLTTTENIYRSLEIANDLLEINSTVETTNVGFIRSTVISLRTINEACKVLGNDFQGELIDHLYHVIDNLACPNEIVRNEAQLTIMNIASTLYGGSVRSLIYENSDYLLDSLSLKLTGESLTPRIPMILIILVRIGGVQLLTQLEDVITAMFTLLDCFYGYSSLCDGFFCVFTEIVEQLYKHSFENFDFENFTKESEEDDVDYPSPWGMDSIIAAVNFLKLKSDILQETDSDEEDKHEKIKKDRFLELDSGSDSDDDDDGNKAESIASQFENSGQHADVPDDTNKWTSPLERQTYSLLLDILSYAERLSKNRSASLTLTTLKLIDKVIPLLSTQRSKFLPAISPLWDFVATFLFASKDPRIISVALKILKNLIKYGNTFLSYKFIGLFKNLSENVSYIELITKESEIYRKRRSSCLKSSVVVNRSSTSVNWEEDIFKSICELYMLCFLKLGRFIPNDVAINMAKVTILFDDREQDYGYFDDLVAYAIKFPQNTI</sequence>
<dbReference type="InterPro" id="IPR049362">
    <property type="entry name" value="TTI1_rpt"/>
</dbReference>
<dbReference type="OrthoDB" id="6781668at2759"/>
<evidence type="ECO:0000313" key="4">
    <source>
        <dbReference type="EMBL" id="QPG76432.1"/>
    </source>
</evidence>
<dbReference type="GeneID" id="62197221"/>
<dbReference type="InterPro" id="IPR057567">
    <property type="entry name" value="TPR_TTI1_C"/>
</dbReference>
<protein>
    <recommendedName>
        <fullName evidence="6">TEL2-interacting protein 1</fullName>
    </recommendedName>
</protein>
<feature type="domain" description="TTI1 C-terminal TPR" evidence="2">
    <location>
        <begin position="814"/>
        <end position="959"/>
    </location>
</feature>
<organism evidence="4 5">
    <name type="scientific">Eeniella nana</name>
    <name type="common">Yeast</name>
    <name type="synonym">Brettanomyces nanus</name>
    <dbReference type="NCBI Taxonomy" id="13502"/>
    <lineage>
        <taxon>Eukaryota</taxon>
        <taxon>Fungi</taxon>
        <taxon>Dikarya</taxon>
        <taxon>Ascomycota</taxon>
        <taxon>Saccharomycotina</taxon>
        <taxon>Pichiomycetes</taxon>
        <taxon>Pichiales</taxon>
        <taxon>Pichiaceae</taxon>
        <taxon>Brettanomyces</taxon>
    </lineage>
</organism>
<evidence type="ECO:0000259" key="3">
    <source>
        <dbReference type="Pfam" id="PF26245"/>
    </source>
</evidence>
<evidence type="ECO:0008006" key="6">
    <source>
        <dbReference type="Google" id="ProtNLM"/>
    </source>
</evidence>